<evidence type="ECO:0000313" key="3">
    <source>
        <dbReference type="WBParaSite" id="nRc.2.0.1.t43082-RA"/>
    </source>
</evidence>
<proteinExistence type="predicted"/>
<evidence type="ECO:0000256" key="1">
    <source>
        <dbReference type="SAM" id="Phobius"/>
    </source>
</evidence>
<keyword evidence="2" id="KW-1185">Reference proteome</keyword>
<dbReference type="AlphaFoldDB" id="A0A915KVW9"/>
<accession>A0A915KVW9</accession>
<dbReference type="Proteomes" id="UP000887565">
    <property type="component" value="Unplaced"/>
</dbReference>
<sequence>MAKGWALKKNHPCYPLYQIKDAFSCGSLKMALLEDRSLIPTLLPKKCDVDIIRRKLYAKLVFVSTLLSLEQNNSVEKNLHRRNMATNHHHHHHRSNIRGILTNIFPTKSIAVPMATIRLAIGLENLRGRPMASHMADDLCGDTIALPPITCMVIAIFLAYMCLWICRKPKKPGDIRRNFLGDTVPRCVSSFFVIRALNGFDNIFN</sequence>
<protein>
    <submittedName>
        <fullName evidence="3">Uncharacterized protein</fullName>
    </submittedName>
</protein>
<evidence type="ECO:0000313" key="2">
    <source>
        <dbReference type="Proteomes" id="UP000887565"/>
    </source>
</evidence>
<dbReference type="WBParaSite" id="nRc.2.0.1.t43082-RA">
    <property type="protein sequence ID" value="nRc.2.0.1.t43082-RA"/>
    <property type="gene ID" value="nRc.2.0.1.g43082"/>
</dbReference>
<keyword evidence="1" id="KW-1133">Transmembrane helix</keyword>
<organism evidence="2 3">
    <name type="scientific">Romanomermis culicivorax</name>
    <name type="common">Nematode worm</name>
    <dbReference type="NCBI Taxonomy" id="13658"/>
    <lineage>
        <taxon>Eukaryota</taxon>
        <taxon>Metazoa</taxon>
        <taxon>Ecdysozoa</taxon>
        <taxon>Nematoda</taxon>
        <taxon>Enoplea</taxon>
        <taxon>Dorylaimia</taxon>
        <taxon>Mermithida</taxon>
        <taxon>Mermithoidea</taxon>
        <taxon>Mermithidae</taxon>
        <taxon>Romanomermis</taxon>
    </lineage>
</organism>
<name>A0A915KVW9_ROMCU</name>
<feature type="transmembrane region" description="Helical" evidence="1">
    <location>
        <begin position="144"/>
        <end position="166"/>
    </location>
</feature>
<reference evidence="3" key="1">
    <citation type="submission" date="2022-11" db="UniProtKB">
        <authorList>
            <consortium name="WormBaseParasite"/>
        </authorList>
    </citation>
    <scope>IDENTIFICATION</scope>
</reference>
<keyword evidence="1" id="KW-0472">Membrane</keyword>
<keyword evidence="1" id="KW-0812">Transmembrane</keyword>